<dbReference type="EMBL" id="BMQQ01000021">
    <property type="protein sequence ID" value="GGT49129.1"/>
    <property type="molecule type" value="Genomic_DNA"/>
</dbReference>
<reference evidence="2" key="1">
    <citation type="journal article" date="2014" name="Int. J. Syst. Evol. Microbiol.">
        <title>Complete genome sequence of Corynebacterium casei LMG S-19264T (=DSM 44701T), isolated from a smear-ripened cheese.</title>
        <authorList>
            <consortium name="US DOE Joint Genome Institute (JGI-PGF)"/>
            <person name="Walter F."/>
            <person name="Albersmeier A."/>
            <person name="Kalinowski J."/>
            <person name="Ruckert C."/>
        </authorList>
    </citation>
    <scope>NUCLEOTIDE SEQUENCE</scope>
    <source>
        <strain evidence="2">JCM 3172</strain>
    </source>
</reference>
<accession>A0A918HA75</accession>
<proteinExistence type="predicted"/>
<protein>
    <submittedName>
        <fullName evidence="2">Uncharacterized protein</fullName>
    </submittedName>
</protein>
<evidence type="ECO:0000313" key="3">
    <source>
        <dbReference type="Proteomes" id="UP000619486"/>
    </source>
</evidence>
<feature type="compositionally biased region" description="Basic and acidic residues" evidence="1">
    <location>
        <begin position="38"/>
        <end position="50"/>
    </location>
</feature>
<comment type="caution">
    <text evidence="2">The sequence shown here is derived from an EMBL/GenBank/DDBJ whole genome shotgun (WGS) entry which is preliminary data.</text>
</comment>
<feature type="region of interest" description="Disordered" evidence="1">
    <location>
        <begin position="21"/>
        <end position="50"/>
    </location>
</feature>
<evidence type="ECO:0000256" key="1">
    <source>
        <dbReference type="SAM" id="MobiDB-lite"/>
    </source>
</evidence>
<name>A0A918HA75_9ACTN</name>
<dbReference type="Proteomes" id="UP000619486">
    <property type="component" value="Unassembled WGS sequence"/>
</dbReference>
<keyword evidence="3" id="KW-1185">Reference proteome</keyword>
<gene>
    <name evidence="2" type="ORF">GCM10014713_49220</name>
</gene>
<reference evidence="2" key="2">
    <citation type="submission" date="2020-09" db="EMBL/GenBank/DDBJ databases">
        <authorList>
            <person name="Sun Q."/>
            <person name="Ohkuma M."/>
        </authorList>
    </citation>
    <scope>NUCLEOTIDE SEQUENCE</scope>
    <source>
        <strain evidence="2">JCM 3172</strain>
    </source>
</reference>
<sequence length="143" mass="14949">MSQRGADMAFDDEWSKIKTDSTGMRLNQLDGGGGGGTDRPDLKTAPTEKKAAAKVIQDILEPETRTAGDHADATTTAAKTALAGWQTASALKTVEDTWAGQVKMLLGRLAGEKAALSGSGFAFQAQELKTRDGFAPLAPGPKE</sequence>
<evidence type="ECO:0000313" key="2">
    <source>
        <dbReference type="EMBL" id="GGT49129.1"/>
    </source>
</evidence>
<organism evidence="2 3">
    <name type="scientific">Streptomyces purpureus</name>
    <dbReference type="NCBI Taxonomy" id="1951"/>
    <lineage>
        <taxon>Bacteria</taxon>
        <taxon>Bacillati</taxon>
        <taxon>Actinomycetota</taxon>
        <taxon>Actinomycetes</taxon>
        <taxon>Kitasatosporales</taxon>
        <taxon>Streptomycetaceae</taxon>
        <taxon>Streptomyces</taxon>
    </lineage>
</organism>
<dbReference type="AlphaFoldDB" id="A0A918HA75"/>